<dbReference type="InterPro" id="IPR036452">
    <property type="entry name" value="Ribo_hydro-like"/>
</dbReference>
<dbReference type="STRING" id="1581420.AAW00_06305"/>
<gene>
    <name evidence="1" type="ORF">AAW00_06305</name>
</gene>
<name>A0A0G9N3R2_9SPHN</name>
<dbReference type="Proteomes" id="UP000053464">
    <property type="component" value="Unassembled WGS sequence"/>
</dbReference>
<dbReference type="SUPFAM" id="SSF53590">
    <property type="entry name" value="Nucleoside hydrolase"/>
    <property type="match status" value="1"/>
</dbReference>
<dbReference type="PATRIC" id="fig|1581420.6.peg.1276"/>
<comment type="caution">
    <text evidence="1">The sequence shown here is derived from an EMBL/GenBank/DDBJ whole genome shotgun (WGS) entry which is preliminary data.</text>
</comment>
<dbReference type="Gene3D" id="3.90.245.10">
    <property type="entry name" value="Ribonucleoside hydrolase-like"/>
    <property type="match status" value="1"/>
</dbReference>
<protein>
    <recommendedName>
        <fullName evidence="3">Nucleoside hydrolase</fullName>
    </recommendedName>
</protein>
<keyword evidence="2" id="KW-1185">Reference proteome</keyword>
<evidence type="ECO:0008006" key="3">
    <source>
        <dbReference type="Google" id="ProtNLM"/>
    </source>
</evidence>
<dbReference type="GO" id="GO:0016799">
    <property type="term" value="F:hydrolase activity, hydrolyzing N-glycosyl compounds"/>
    <property type="evidence" value="ECO:0007669"/>
    <property type="project" value="InterPro"/>
</dbReference>
<reference evidence="1 2" key="1">
    <citation type="submission" date="2015-04" db="EMBL/GenBank/DDBJ databases">
        <title>The draft genome sequence of Erythrobacter luteus KA37.</title>
        <authorList>
            <person name="Zhuang L."/>
            <person name="Liu Y."/>
            <person name="Shao Z."/>
        </authorList>
    </citation>
    <scope>NUCLEOTIDE SEQUENCE [LARGE SCALE GENOMIC DNA]</scope>
    <source>
        <strain evidence="1 2">KA37</strain>
    </source>
</reference>
<organism evidence="1 2">
    <name type="scientific">Aurantiacibacter luteus</name>
    <dbReference type="NCBI Taxonomy" id="1581420"/>
    <lineage>
        <taxon>Bacteria</taxon>
        <taxon>Pseudomonadati</taxon>
        <taxon>Pseudomonadota</taxon>
        <taxon>Alphaproteobacteria</taxon>
        <taxon>Sphingomonadales</taxon>
        <taxon>Erythrobacteraceae</taxon>
        <taxon>Aurantiacibacter</taxon>
    </lineage>
</organism>
<evidence type="ECO:0000313" key="1">
    <source>
        <dbReference type="EMBL" id="KLE36153.1"/>
    </source>
</evidence>
<sequence>MTWQALRPLSALASHAPQVPRMRVICDNDFSGDPDGLFQLAHHLLSPSVTIPFIVGSHIHVDDFLDGSRTQADNAAARALALIAAMGLSQAPEVLIGVNAVSDIGSSPSALTRRIIAEAERDDTDLPLVYAAGAGLTELAEALRAAPHIAGRMRLAWIGGPEWEETPLPVPSRGSWEYNFHIDIAATQFVFNDSGIEIWQVPRQTYRQVMVSMPELERALEGAGSLGTFLLDALSDVRHRWPDHMGETFILGDNPLVTLTALMSSFEPDTSSSAYVVRPTPMVTADGTYNPRPGARPMRIFNEIDTRLTLADMFAKFARHAA</sequence>
<evidence type="ECO:0000313" key="2">
    <source>
        <dbReference type="Proteomes" id="UP000053464"/>
    </source>
</evidence>
<dbReference type="AlphaFoldDB" id="A0A0G9N3R2"/>
<accession>A0A0G9N3R2</accession>
<dbReference type="EMBL" id="LBHB01000001">
    <property type="protein sequence ID" value="KLE36153.1"/>
    <property type="molecule type" value="Genomic_DNA"/>
</dbReference>
<proteinExistence type="predicted"/>